<gene>
    <name evidence="1" type="ORF">Nepgr_011211</name>
</gene>
<reference evidence="1" key="1">
    <citation type="submission" date="2023-05" db="EMBL/GenBank/DDBJ databases">
        <title>Nepenthes gracilis genome sequencing.</title>
        <authorList>
            <person name="Fukushima K."/>
        </authorList>
    </citation>
    <scope>NUCLEOTIDE SEQUENCE</scope>
    <source>
        <strain evidence="1">SING2019-196</strain>
    </source>
</reference>
<comment type="caution">
    <text evidence="1">The sequence shown here is derived from an EMBL/GenBank/DDBJ whole genome shotgun (WGS) entry which is preliminary data.</text>
</comment>
<dbReference type="EMBL" id="BSYO01000009">
    <property type="protein sequence ID" value="GMH09370.1"/>
    <property type="molecule type" value="Genomic_DNA"/>
</dbReference>
<evidence type="ECO:0000313" key="1">
    <source>
        <dbReference type="EMBL" id="GMH09370.1"/>
    </source>
</evidence>
<keyword evidence="2" id="KW-1185">Reference proteome</keyword>
<name>A0AAD3SET7_NEPGR</name>
<dbReference type="AlphaFoldDB" id="A0AAD3SET7"/>
<accession>A0AAD3SET7</accession>
<proteinExistence type="predicted"/>
<protein>
    <submittedName>
        <fullName evidence="1">Uncharacterized protein</fullName>
    </submittedName>
</protein>
<evidence type="ECO:0000313" key="2">
    <source>
        <dbReference type="Proteomes" id="UP001279734"/>
    </source>
</evidence>
<sequence>MGWEEDEELGQDKQGIRRYLIKTTTIKWAQGLVGEKDNQNQLLRLLVDGMRQEKRGSSLTPILAWILKEFSGAVIMVSCVPIMNIILHKYSVELLPEATIGGVPRI</sequence>
<dbReference type="Proteomes" id="UP001279734">
    <property type="component" value="Unassembled WGS sequence"/>
</dbReference>
<organism evidence="1 2">
    <name type="scientific">Nepenthes gracilis</name>
    <name type="common">Slender pitcher plant</name>
    <dbReference type="NCBI Taxonomy" id="150966"/>
    <lineage>
        <taxon>Eukaryota</taxon>
        <taxon>Viridiplantae</taxon>
        <taxon>Streptophyta</taxon>
        <taxon>Embryophyta</taxon>
        <taxon>Tracheophyta</taxon>
        <taxon>Spermatophyta</taxon>
        <taxon>Magnoliopsida</taxon>
        <taxon>eudicotyledons</taxon>
        <taxon>Gunneridae</taxon>
        <taxon>Pentapetalae</taxon>
        <taxon>Caryophyllales</taxon>
        <taxon>Nepenthaceae</taxon>
        <taxon>Nepenthes</taxon>
    </lineage>
</organism>